<feature type="chain" id="PRO_5017622068" description="peptidylprolyl isomerase" evidence="8">
    <location>
        <begin position="19"/>
        <end position="325"/>
    </location>
</feature>
<dbReference type="GO" id="GO:0003755">
    <property type="term" value="F:peptidyl-prolyl cis-trans isomerase activity"/>
    <property type="evidence" value="ECO:0007669"/>
    <property type="project" value="UniProtKB-KW"/>
</dbReference>
<dbReference type="PANTHER" id="PTHR43811">
    <property type="entry name" value="FKBP-TYPE PEPTIDYL-PROLYL CIS-TRANS ISOMERASE FKPA"/>
    <property type="match status" value="1"/>
</dbReference>
<evidence type="ECO:0000259" key="9">
    <source>
        <dbReference type="PROSITE" id="PS50059"/>
    </source>
</evidence>
<dbReference type="AlphaFoldDB" id="A0A3B7MJ79"/>
<dbReference type="RefSeq" id="WP_119049127.1">
    <property type="nucleotide sequence ID" value="NZ_CP032157.1"/>
</dbReference>
<gene>
    <name evidence="10" type="ORF">D3H65_04535</name>
</gene>
<comment type="similarity">
    <text evidence="2">Belongs to the FKBP-type PPIase family.</text>
</comment>
<evidence type="ECO:0000313" key="11">
    <source>
        <dbReference type="Proteomes" id="UP000263900"/>
    </source>
</evidence>
<dbReference type="Pfam" id="PF00254">
    <property type="entry name" value="FKBP_C"/>
    <property type="match status" value="1"/>
</dbReference>
<evidence type="ECO:0000256" key="5">
    <source>
        <dbReference type="ARBA" id="ARBA00023235"/>
    </source>
</evidence>
<dbReference type="EC" id="5.2.1.8" evidence="3 6"/>
<dbReference type="OrthoDB" id="9814548at2"/>
<accession>A0A3B7MJ79</accession>
<sequence length="325" mass="34837">MKRTTILLGSLAVMLLMAACSGGGFKKTKSGLLYKVISDGKGKAAQRGQVLKFHVSQRIKGGSKDSLLGETYGKMPSYAQVDSIGPMYHPAEIFPLLRKGDSAVVVMLADTLFKKNPGGLPPFIGKKDKIFITFKILDVFTADSLAQKDQMAESTKEQARQQVEQEKAAAEGEKLKGPAAKEIEDYLAKNKIVTQKTPGGTYVEIKEQGTGMQAAAGKKIAVKYTGKLFPSGKQFESNMDGSRPPYELVLGTGSVIPGWDEGLAYFKKGGKGTLYIPFFQAYGDRPGPGQKPHESLIFDVEVVEVADAPAPTAPAPQPGTPPQGH</sequence>
<keyword evidence="5 6" id="KW-0413">Isomerase</keyword>
<dbReference type="InterPro" id="IPR046357">
    <property type="entry name" value="PPIase_dom_sf"/>
</dbReference>
<evidence type="ECO:0000256" key="2">
    <source>
        <dbReference type="ARBA" id="ARBA00006577"/>
    </source>
</evidence>
<protein>
    <recommendedName>
        <fullName evidence="3 6">peptidylprolyl isomerase</fullName>
        <ecNumber evidence="3 6">5.2.1.8</ecNumber>
    </recommendedName>
</protein>
<evidence type="ECO:0000256" key="7">
    <source>
        <dbReference type="SAM" id="MobiDB-lite"/>
    </source>
</evidence>
<dbReference type="EMBL" id="CP032157">
    <property type="protein sequence ID" value="AXY73289.1"/>
    <property type="molecule type" value="Genomic_DNA"/>
</dbReference>
<evidence type="ECO:0000313" key="10">
    <source>
        <dbReference type="EMBL" id="AXY73289.1"/>
    </source>
</evidence>
<organism evidence="10 11">
    <name type="scientific">Paraflavitalea soli</name>
    <dbReference type="NCBI Taxonomy" id="2315862"/>
    <lineage>
        <taxon>Bacteria</taxon>
        <taxon>Pseudomonadati</taxon>
        <taxon>Bacteroidota</taxon>
        <taxon>Chitinophagia</taxon>
        <taxon>Chitinophagales</taxon>
        <taxon>Chitinophagaceae</taxon>
        <taxon>Paraflavitalea</taxon>
    </lineage>
</organism>
<evidence type="ECO:0000256" key="6">
    <source>
        <dbReference type="PROSITE-ProRule" id="PRU00277"/>
    </source>
</evidence>
<evidence type="ECO:0000256" key="8">
    <source>
        <dbReference type="SAM" id="SignalP"/>
    </source>
</evidence>
<name>A0A3B7MJ79_9BACT</name>
<proteinExistence type="inferred from homology"/>
<evidence type="ECO:0000256" key="3">
    <source>
        <dbReference type="ARBA" id="ARBA00013194"/>
    </source>
</evidence>
<dbReference type="PROSITE" id="PS51257">
    <property type="entry name" value="PROKAR_LIPOPROTEIN"/>
    <property type="match status" value="1"/>
</dbReference>
<feature type="signal peptide" evidence="8">
    <location>
        <begin position="1"/>
        <end position="18"/>
    </location>
</feature>
<dbReference type="PROSITE" id="PS50059">
    <property type="entry name" value="FKBP_PPIASE"/>
    <property type="match status" value="1"/>
</dbReference>
<comment type="catalytic activity">
    <reaction evidence="1 6">
        <text>[protein]-peptidylproline (omega=180) = [protein]-peptidylproline (omega=0)</text>
        <dbReference type="Rhea" id="RHEA:16237"/>
        <dbReference type="Rhea" id="RHEA-COMP:10747"/>
        <dbReference type="Rhea" id="RHEA-COMP:10748"/>
        <dbReference type="ChEBI" id="CHEBI:83833"/>
        <dbReference type="ChEBI" id="CHEBI:83834"/>
        <dbReference type="EC" id="5.2.1.8"/>
    </reaction>
</comment>
<dbReference type="PANTHER" id="PTHR43811:SF19">
    <property type="entry name" value="39 KDA FK506-BINDING NUCLEAR PROTEIN"/>
    <property type="match status" value="1"/>
</dbReference>
<keyword evidence="8" id="KW-0732">Signal</keyword>
<feature type="region of interest" description="Disordered" evidence="7">
    <location>
        <begin position="151"/>
        <end position="173"/>
    </location>
</feature>
<dbReference type="Gene3D" id="3.10.50.40">
    <property type="match status" value="1"/>
</dbReference>
<evidence type="ECO:0000256" key="1">
    <source>
        <dbReference type="ARBA" id="ARBA00000971"/>
    </source>
</evidence>
<dbReference type="KEGG" id="pseg:D3H65_04535"/>
<feature type="domain" description="PPIase FKBP-type" evidence="9">
    <location>
        <begin position="217"/>
        <end position="306"/>
    </location>
</feature>
<dbReference type="SUPFAM" id="SSF54534">
    <property type="entry name" value="FKBP-like"/>
    <property type="match status" value="1"/>
</dbReference>
<keyword evidence="11" id="KW-1185">Reference proteome</keyword>
<dbReference type="InterPro" id="IPR001179">
    <property type="entry name" value="PPIase_FKBP_dom"/>
</dbReference>
<dbReference type="Proteomes" id="UP000263900">
    <property type="component" value="Chromosome"/>
</dbReference>
<keyword evidence="4 6" id="KW-0697">Rotamase</keyword>
<evidence type="ECO:0000256" key="4">
    <source>
        <dbReference type="ARBA" id="ARBA00023110"/>
    </source>
</evidence>
<reference evidence="10 11" key="1">
    <citation type="submission" date="2018-09" db="EMBL/GenBank/DDBJ databases">
        <title>Genome sequencing of strain 6GH32-13.</title>
        <authorList>
            <person name="Weon H.-Y."/>
            <person name="Heo J."/>
            <person name="Kwon S.-W."/>
        </authorList>
    </citation>
    <scope>NUCLEOTIDE SEQUENCE [LARGE SCALE GENOMIC DNA]</scope>
    <source>
        <strain evidence="10 11">5GH32-13</strain>
    </source>
</reference>